<accession>A0ABX8CW82</accession>
<organism evidence="1 2">
    <name type="scientific">Nocardia tengchongensis</name>
    <dbReference type="NCBI Taxonomy" id="2055889"/>
    <lineage>
        <taxon>Bacteria</taxon>
        <taxon>Bacillati</taxon>
        <taxon>Actinomycetota</taxon>
        <taxon>Actinomycetes</taxon>
        <taxon>Mycobacteriales</taxon>
        <taxon>Nocardiaceae</taxon>
        <taxon>Nocardia</taxon>
    </lineage>
</organism>
<evidence type="ECO:0000313" key="1">
    <source>
        <dbReference type="EMBL" id="QVI24137.1"/>
    </source>
</evidence>
<evidence type="ECO:0000313" key="2">
    <source>
        <dbReference type="Proteomes" id="UP000683310"/>
    </source>
</evidence>
<proteinExistence type="predicted"/>
<name>A0ABX8CW82_9NOCA</name>
<evidence type="ECO:0008006" key="3">
    <source>
        <dbReference type="Google" id="ProtNLM"/>
    </source>
</evidence>
<reference evidence="1 2" key="1">
    <citation type="submission" date="2021-04" db="EMBL/GenBank/DDBJ databases">
        <title>Nocardia tengchongensis.</title>
        <authorList>
            <person name="Zhuang k."/>
            <person name="Ran Y."/>
            <person name="Li W."/>
        </authorList>
    </citation>
    <scope>NUCLEOTIDE SEQUENCE [LARGE SCALE GENOMIC DNA]</scope>
    <source>
        <strain evidence="1 2">CFH S0057</strain>
    </source>
</reference>
<sequence>MSRGGSLPEAWNTQTRIDRVEPMMCCGEPMDVFPTRLGAACGTGQDHTLVVWHCSECGHWEPYEPHPMDPEATVPNCLCGPAMVDVPVSQWDPARFRLAWCAECGLYETWGTESLRRHGNDADDDQQQETRS</sequence>
<dbReference type="Proteomes" id="UP000683310">
    <property type="component" value="Chromosome"/>
</dbReference>
<protein>
    <recommendedName>
        <fullName evidence="3">CULT domain-containing protein</fullName>
    </recommendedName>
</protein>
<keyword evidence="2" id="KW-1185">Reference proteome</keyword>
<gene>
    <name evidence="1" type="ORF">KHQ06_15975</name>
</gene>
<dbReference type="EMBL" id="CP074371">
    <property type="protein sequence ID" value="QVI24137.1"/>
    <property type="molecule type" value="Genomic_DNA"/>
</dbReference>